<protein>
    <submittedName>
        <fullName evidence="6">Rieske-like domain protein</fullName>
    </submittedName>
</protein>
<feature type="domain" description="Rieske" evidence="5">
    <location>
        <begin position="5"/>
        <end position="99"/>
    </location>
</feature>
<reference evidence="6 7" key="1">
    <citation type="submission" date="2015-09" db="EMBL/GenBank/DDBJ databases">
        <authorList>
            <person name="Xu Y."/>
            <person name="Nagy A."/>
            <person name="Liu N.T."/>
            <person name="Nou X."/>
        </authorList>
    </citation>
    <scope>NUCLEOTIDE SEQUENCE [LARGE SCALE GENOMIC DNA]</scope>
    <source>
        <strain evidence="6 7">FC1138</strain>
    </source>
</reference>
<sequence length="105" mass="11030">MPRNVTVTRTSELPPGQRKLVFVEGRSIVLFNVEGHLHAVDNSCPHTGASLAGGRLDGKVLQCPAHGLRFDLATGCTPGANGLCLKTFPVRAVEDDIVLVVDGAA</sequence>
<evidence type="ECO:0000313" key="7">
    <source>
        <dbReference type="Proteomes" id="UP000077927"/>
    </source>
</evidence>
<dbReference type="AlphaFoldDB" id="A0AAC9BLK4"/>
<dbReference type="Pfam" id="PF00355">
    <property type="entry name" value="Rieske"/>
    <property type="match status" value="1"/>
</dbReference>
<evidence type="ECO:0000313" key="6">
    <source>
        <dbReference type="EMBL" id="ANH75229.1"/>
    </source>
</evidence>
<dbReference type="PROSITE" id="PS51296">
    <property type="entry name" value="RIESKE"/>
    <property type="match status" value="1"/>
</dbReference>
<dbReference type="KEGG" id="rin:ACS15_4078"/>
<dbReference type="EMBL" id="CP012606">
    <property type="protein sequence ID" value="ANH75229.1"/>
    <property type="molecule type" value="Genomic_DNA"/>
</dbReference>
<keyword evidence="3" id="KW-0408">Iron</keyword>
<evidence type="ECO:0000256" key="3">
    <source>
        <dbReference type="ARBA" id="ARBA00023004"/>
    </source>
</evidence>
<keyword evidence="4" id="KW-0411">Iron-sulfur</keyword>
<dbReference type="InterPro" id="IPR017941">
    <property type="entry name" value="Rieske_2Fe-2S"/>
</dbReference>
<evidence type="ECO:0000256" key="2">
    <source>
        <dbReference type="ARBA" id="ARBA00022723"/>
    </source>
</evidence>
<proteinExistence type="predicted"/>
<dbReference type="RefSeq" id="WP_021192682.1">
    <property type="nucleotide sequence ID" value="NZ_CP012606.1"/>
</dbReference>
<name>A0AAC9BLK4_9RALS</name>
<accession>A0AAC9BLK4</accession>
<gene>
    <name evidence="6" type="ORF">ACS15_4078</name>
</gene>
<dbReference type="Proteomes" id="UP000077927">
    <property type="component" value="Chromosome 2"/>
</dbReference>
<dbReference type="SUPFAM" id="SSF50022">
    <property type="entry name" value="ISP domain"/>
    <property type="match status" value="1"/>
</dbReference>
<dbReference type="PANTHER" id="PTHR21496">
    <property type="entry name" value="FERREDOXIN-RELATED"/>
    <property type="match status" value="1"/>
</dbReference>
<dbReference type="GO" id="GO:0046872">
    <property type="term" value="F:metal ion binding"/>
    <property type="evidence" value="ECO:0007669"/>
    <property type="project" value="UniProtKB-KW"/>
</dbReference>
<evidence type="ECO:0000259" key="5">
    <source>
        <dbReference type="PROSITE" id="PS51296"/>
    </source>
</evidence>
<dbReference type="Gene3D" id="2.102.10.10">
    <property type="entry name" value="Rieske [2Fe-2S] iron-sulphur domain"/>
    <property type="match status" value="1"/>
</dbReference>
<organism evidence="6 7">
    <name type="scientific">Ralstonia insidiosa</name>
    <dbReference type="NCBI Taxonomy" id="190721"/>
    <lineage>
        <taxon>Bacteria</taxon>
        <taxon>Pseudomonadati</taxon>
        <taxon>Pseudomonadota</taxon>
        <taxon>Betaproteobacteria</taxon>
        <taxon>Burkholderiales</taxon>
        <taxon>Burkholderiaceae</taxon>
        <taxon>Ralstonia</taxon>
    </lineage>
</organism>
<evidence type="ECO:0000256" key="4">
    <source>
        <dbReference type="ARBA" id="ARBA00023014"/>
    </source>
</evidence>
<keyword evidence="1" id="KW-0001">2Fe-2S</keyword>
<dbReference type="PANTHER" id="PTHR21496:SF23">
    <property type="entry name" value="3-PHENYLPROPIONATE_CINNAMIC ACID DIOXYGENASE FERREDOXIN SUBUNIT"/>
    <property type="match status" value="1"/>
</dbReference>
<keyword evidence="2" id="KW-0479">Metal-binding</keyword>
<dbReference type="InterPro" id="IPR036922">
    <property type="entry name" value="Rieske_2Fe-2S_sf"/>
</dbReference>
<evidence type="ECO:0000256" key="1">
    <source>
        <dbReference type="ARBA" id="ARBA00022714"/>
    </source>
</evidence>
<dbReference type="GO" id="GO:0051537">
    <property type="term" value="F:2 iron, 2 sulfur cluster binding"/>
    <property type="evidence" value="ECO:0007669"/>
    <property type="project" value="UniProtKB-KW"/>
</dbReference>